<dbReference type="AlphaFoldDB" id="A0A3S4SYI3"/>
<dbReference type="InterPro" id="IPR036259">
    <property type="entry name" value="MFS_trans_sf"/>
</dbReference>
<accession>A0A3S4SYI3</accession>
<reference evidence="5 6" key="1">
    <citation type="submission" date="2018-12" db="EMBL/GenBank/DDBJ databases">
        <authorList>
            <consortium name="Pathogen Informatics"/>
        </authorList>
    </citation>
    <scope>NUCLEOTIDE SEQUENCE [LARGE SCALE GENOMIC DNA]</scope>
    <source>
        <strain evidence="5 6">NCTC10297</strain>
    </source>
</reference>
<dbReference type="EMBL" id="LR134343">
    <property type="protein sequence ID" value="VEG12679.1"/>
    <property type="molecule type" value="Genomic_DNA"/>
</dbReference>
<name>A0A3S4SYI3_9GAMM</name>
<evidence type="ECO:0000256" key="2">
    <source>
        <dbReference type="ARBA" id="ARBA00022989"/>
    </source>
</evidence>
<dbReference type="InterPro" id="IPR053160">
    <property type="entry name" value="MFS_DHA3_Transporter"/>
</dbReference>
<gene>
    <name evidence="5" type="ORF">NCTC10297_00608</name>
</gene>
<keyword evidence="1 4" id="KW-0812">Transmembrane</keyword>
<feature type="transmembrane region" description="Helical" evidence="4">
    <location>
        <begin position="139"/>
        <end position="161"/>
    </location>
</feature>
<dbReference type="GO" id="GO:0022857">
    <property type="term" value="F:transmembrane transporter activity"/>
    <property type="evidence" value="ECO:0007669"/>
    <property type="project" value="InterPro"/>
</dbReference>
<dbReference type="SUPFAM" id="SSF103473">
    <property type="entry name" value="MFS general substrate transporter"/>
    <property type="match status" value="1"/>
</dbReference>
<evidence type="ECO:0000256" key="1">
    <source>
        <dbReference type="ARBA" id="ARBA00022692"/>
    </source>
</evidence>
<sequence length="223" mass="24382">MALGAFSIIDTLFYLQKGLGFQQIAFLATLLNVVVMICEVPTGFITDKFGVFRALLVGTLLRSLAAIFYIIDFYGNFVIATTLAAIGIAFLSGAVNAATIRLKGAIKTEQAFSSVGFYKSLALVLGGLMGYVLFGYKIYYPWVFASICFFLACVSIMPLAIELKNNDKNQHNTDHFAQTDERKLSLKNLPILIKKPSNTPYILGVRVDKCWGGYADACVAKAV</sequence>
<dbReference type="Pfam" id="PF07690">
    <property type="entry name" value="MFS_1"/>
    <property type="match status" value="1"/>
</dbReference>
<feature type="transmembrane region" description="Helical" evidence="4">
    <location>
        <begin position="77"/>
        <end position="99"/>
    </location>
</feature>
<dbReference type="KEGG" id="mcun:NCTC10297_00608"/>
<dbReference type="InterPro" id="IPR011701">
    <property type="entry name" value="MFS"/>
</dbReference>
<dbReference type="Gene3D" id="1.20.1250.20">
    <property type="entry name" value="MFS general substrate transporter like domains"/>
    <property type="match status" value="1"/>
</dbReference>
<dbReference type="PANTHER" id="PTHR23530">
    <property type="entry name" value="TRANSPORT PROTEIN-RELATED"/>
    <property type="match status" value="1"/>
</dbReference>
<feature type="transmembrane region" description="Helical" evidence="4">
    <location>
        <begin position="50"/>
        <end position="71"/>
    </location>
</feature>
<evidence type="ECO:0000256" key="4">
    <source>
        <dbReference type="SAM" id="Phobius"/>
    </source>
</evidence>
<dbReference type="PANTHER" id="PTHR23530:SF1">
    <property type="entry name" value="PERMEASE, MAJOR FACILITATOR SUPERFAMILY-RELATED"/>
    <property type="match status" value="1"/>
</dbReference>
<keyword evidence="3 4" id="KW-0472">Membrane</keyword>
<keyword evidence="2 4" id="KW-1133">Transmembrane helix</keyword>
<dbReference type="Proteomes" id="UP000274100">
    <property type="component" value="Chromosome"/>
</dbReference>
<feature type="transmembrane region" description="Helical" evidence="4">
    <location>
        <begin position="20"/>
        <end position="38"/>
    </location>
</feature>
<evidence type="ECO:0000256" key="3">
    <source>
        <dbReference type="ARBA" id="ARBA00023136"/>
    </source>
</evidence>
<proteinExistence type="predicted"/>
<evidence type="ECO:0000313" key="5">
    <source>
        <dbReference type="EMBL" id="VEG12679.1"/>
    </source>
</evidence>
<feature type="transmembrane region" description="Helical" evidence="4">
    <location>
        <begin position="111"/>
        <end position="133"/>
    </location>
</feature>
<organism evidence="5 6">
    <name type="scientific">Moraxella cuniculi</name>
    <dbReference type="NCBI Taxonomy" id="34061"/>
    <lineage>
        <taxon>Bacteria</taxon>
        <taxon>Pseudomonadati</taxon>
        <taxon>Pseudomonadota</taxon>
        <taxon>Gammaproteobacteria</taxon>
        <taxon>Moraxellales</taxon>
        <taxon>Moraxellaceae</taxon>
        <taxon>Moraxella</taxon>
    </lineage>
</organism>
<protein>
    <submittedName>
        <fullName evidence="5">Major Facilitator Superfamily</fullName>
    </submittedName>
</protein>
<evidence type="ECO:0000313" key="6">
    <source>
        <dbReference type="Proteomes" id="UP000274100"/>
    </source>
</evidence>